<dbReference type="PANTHER" id="PTHR44688:SF16">
    <property type="entry name" value="DNA-BINDING TRANSCRIPTIONAL ACTIVATOR DEVR_DOSR"/>
    <property type="match status" value="1"/>
</dbReference>
<dbReference type="RefSeq" id="WP_215924399.1">
    <property type="nucleotide sequence ID" value="NZ_JAHKNI010000032.1"/>
</dbReference>
<keyword evidence="2" id="KW-0238">DNA-binding</keyword>
<comment type="caution">
    <text evidence="5">The sequence shown here is derived from an EMBL/GenBank/DDBJ whole genome shotgun (WGS) entry which is preliminary data.</text>
</comment>
<evidence type="ECO:0000313" key="5">
    <source>
        <dbReference type="EMBL" id="MBU3068162.1"/>
    </source>
</evidence>
<reference evidence="5 6" key="1">
    <citation type="submission" date="2021-06" db="EMBL/GenBank/DDBJ databases">
        <title>Actinomycetes sequencing.</title>
        <authorList>
            <person name="Shan Q."/>
        </authorList>
    </citation>
    <scope>NUCLEOTIDE SEQUENCE [LARGE SCALE GENOMIC DNA]</scope>
    <source>
        <strain evidence="5 6">NEAU-G5</strain>
    </source>
</reference>
<dbReference type="InterPro" id="IPR036388">
    <property type="entry name" value="WH-like_DNA-bd_sf"/>
</dbReference>
<evidence type="ECO:0000256" key="1">
    <source>
        <dbReference type="ARBA" id="ARBA00023015"/>
    </source>
</evidence>
<dbReference type="Gene3D" id="1.10.10.10">
    <property type="entry name" value="Winged helix-like DNA-binding domain superfamily/Winged helix DNA-binding domain"/>
    <property type="match status" value="1"/>
</dbReference>
<dbReference type="EMBL" id="JAHKNI010000032">
    <property type="protein sequence ID" value="MBU3068162.1"/>
    <property type="molecule type" value="Genomic_DNA"/>
</dbReference>
<dbReference type="InterPro" id="IPR000792">
    <property type="entry name" value="Tscrpt_reg_LuxR_C"/>
</dbReference>
<dbReference type="PROSITE" id="PS50043">
    <property type="entry name" value="HTH_LUXR_2"/>
    <property type="match status" value="1"/>
</dbReference>
<keyword evidence="6" id="KW-1185">Reference proteome</keyword>
<keyword evidence="3" id="KW-0804">Transcription</keyword>
<dbReference type="Pfam" id="PF00196">
    <property type="entry name" value="GerE"/>
    <property type="match status" value="1"/>
</dbReference>
<evidence type="ECO:0000259" key="4">
    <source>
        <dbReference type="PROSITE" id="PS50043"/>
    </source>
</evidence>
<dbReference type="SMART" id="SM00421">
    <property type="entry name" value="HTH_LUXR"/>
    <property type="match status" value="1"/>
</dbReference>
<accession>A0ABS6BCZ0</accession>
<gene>
    <name evidence="5" type="ORF">KO481_42435</name>
</gene>
<sequence length="553" mass="59610">AATSADDTIADDLESAATRAYGRADHAAAAAAMERAAELTIHVETGTRRLIGAATAAAIAGDLHRTDALVRRAGRRTVNETDAPRLASLRAVVEAEFGSRHTAARLLIDAADRAPNEAAGPMLVDAVRNGFLVGDAELTTRAATMLHHRHGPNRVTEGLLGLARMLGGDDEFALPRLRTCAEYAHAHSAELTQDERMNGAAMGLMTGFDHEARDLLETLVAEAREQSTLGTLPLRLHYLASAEFATGHTRDAIVHAEEALTLAQSIGLHHQMDGPRCVLAWGAALSGDETRCRELAEPALSAALNRRESATAALATTTLAMLDLGAGRYELVFDRLESAAREPMFVAAGFTVAVSFTPLRVEAAVRIGRTDHLTVPLDRFRRWAVASGSPCTNAVYERSLALAGPADETEEHYNAAERLHEQGGRPFERARTALLYGEWLRRGQRKAEARTRLRAAAGTFDQLGAHVWADRARAELRATGDTSGRRPTTSVLDLLTSQELQVVRLAARGLSNREIGGQLFLSPRTVGYHLYKAYPKLGVATRAELAALLHESH</sequence>
<organism evidence="5 6">
    <name type="scientific">Nocardia albiluteola</name>
    <dbReference type="NCBI Taxonomy" id="2842303"/>
    <lineage>
        <taxon>Bacteria</taxon>
        <taxon>Bacillati</taxon>
        <taxon>Actinomycetota</taxon>
        <taxon>Actinomycetes</taxon>
        <taxon>Mycobacteriales</taxon>
        <taxon>Nocardiaceae</taxon>
        <taxon>Nocardia</taxon>
    </lineage>
</organism>
<evidence type="ECO:0000313" key="6">
    <source>
        <dbReference type="Proteomes" id="UP000733379"/>
    </source>
</evidence>
<dbReference type="PANTHER" id="PTHR44688">
    <property type="entry name" value="DNA-BINDING TRANSCRIPTIONAL ACTIVATOR DEVR_DOSR"/>
    <property type="match status" value="1"/>
</dbReference>
<feature type="domain" description="HTH luxR-type" evidence="4">
    <location>
        <begin position="488"/>
        <end position="553"/>
    </location>
</feature>
<proteinExistence type="predicted"/>
<dbReference type="SUPFAM" id="SSF46894">
    <property type="entry name" value="C-terminal effector domain of the bipartite response regulators"/>
    <property type="match status" value="1"/>
</dbReference>
<name>A0ABS6BCZ0_9NOCA</name>
<dbReference type="InterPro" id="IPR016032">
    <property type="entry name" value="Sig_transdc_resp-reg_C-effctor"/>
</dbReference>
<protein>
    <submittedName>
        <fullName evidence="5">Helix-turn-helix transcriptional regulator</fullName>
    </submittedName>
</protein>
<dbReference type="Proteomes" id="UP000733379">
    <property type="component" value="Unassembled WGS sequence"/>
</dbReference>
<dbReference type="PRINTS" id="PR00038">
    <property type="entry name" value="HTHLUXR"/>
</dbReference>
<evidence type="ECO:0000256" key="3">
    <source>
        <dbReference type="ARBA" id="ARBA00023163"/>
    </source>
</evidence>
<evidence type="ECO:0000256" key="2">
    <source>
        <dbReference type="ARBA" id="ARBA00023125"/>
    </source>
</evidence>
<dbReference type="CDD" id="cd06170">
    <property type="entry name" value="LuxR_C_like"/>
    <property type="match status" value="1"/>
</dbReference>
<feature type="non-terminal residue" evidence="5">
    <location>
        <position position="1"/>
    </location>
</feature>
<keyword evidence="1" id="KW-0805">Transcription regulation</keyword>